<sequence length="485" mass="55744">MRKLRSMRQFLFSILIISFAFIATPVFGAETTGRKAVVWPPLAKANILLGKDYFQTTRQAIQEAKESIYVAMYLINVEPVPTDNPASILLEGLISAKKRGVYVKVILDDTTFKVNYNAYKRLQQAGVDVSIDSTKAVLHGKGIVIDSKICILGSFNWSRASLYDNYEFATYIEGPQQAKKLLDYITKIELSPQPPIQPQDPQGLKLPVGLITSPPKPLLFELFTSHSQKAFDLYLYLAKKAQSQHSSTIKINYQEFARALGYTKNYYFNLFQPLRKLTRKYGLIQHKPWSKDLNLIYTSSKADITIPDTYWDYGFYQKLSFPAKYMFLVSLSEAQKSNHNPCWFRSNEDLSRIYYISERAITNGITELEKENILEVYRHKPEEQGEFENRPANDYRLNPLQSQEQFQQALQALFDKYGPDITQKANQLSAQLNEPKDLDKIEIYIGLIKTYGYEKVRKVNSEVASNRRESGFRDLSQVILLLKSS</sequence>
<accession>A0A2G9YIR4</accession>
<dbReference type="InterPro" id="IPR025202">
    <property type="entry name" value="PLD-like_dom"/>
</dbReference>
<dbReference type="SUPFAM" id="SSF56024">
    <property type="entry name" value="Phospholipase D/nuclease"/>
    <property type="match status" value="1"/>
</dbReference>
<comment type="caution">
    <text evidence="2">The sequence shown here is derived from an EMBL/GenBank/DDBJ whole genome shotgun (WGS) entry which is preliminary data.</text>
</comment>
<reference evidence="2 3" key="1">
    <citation type="submission" date="2017-09" db="EMBL/GenBank/DDBJ databases">
        <title>Depth-based differentiation of microbial function through sediment-hosted aquifers and enrichment of novel symbionts in the deep terrestrial subsurface.</title>
        <authorList>
            <person name="Probst A.J."/>
            <person name="Ladd B."/>
            <person name="Jarett J.K."/>
            <person name="Geller-Mcgrath D.E."/>
            <person name="Sieber C.M."/>
            <person name="Emerson J.B."/>
            <person name="Anantharaman K."/>
            <person name="Thomas B.C."/>
            <person name="Malmstrom R."/>
            <person name="Stieglmeier M."/>
            <person name="Klingl A."/>
            <person name="Woyke T."/>
            <person name="Ryan C.M."/>
            <person name="Banfield J.F."/>
        </authorList>
    </citation>
    <scope>NUCLEOTIDE SEQUENCE [LARGE SCALE GENOMIC DNA]</scope>
    <source>
        <strain evidence="2">CG23_combo_of_CG06-09_8_20_14_all_41_10</strain>
    </source>
</reference>
<dbReference type="Proteomes" id="UP000231292">
    <property type="component" value="Unassembled WGS sequence"/>
</dbReference>
<dbReference type="GO" id="GO:0032049">
    <property type="term" value="P:cardiolipin biosynthetic process"/>
    <property type="evidence" value="ECO:0007669"/>
    <property type="project" value="UniProtKB-ARBA"/>
</dbReference>
<dbReference type="GO" id="GO:0030572">
    <property type="term" value="F:phosphatidyltransferase activity"/>
    <property type="evidence" value="ECO:0007669"/>
    <property type="project" value="UniProtKB-ARBA"/>
</dbReference>
<organism evidence="2 3">
    <name type="scientific">Candidatus Sherwoodlollariibacterium unditelluris</name>
    <dbReference type="NCBI Taxonomy" id="1974757"/>
    <lineage>
        <taxon>Bacteria</taxon>
        <taxon>Pseudomonadati</taxon>
        <taxon>Candidatus Omnitrophota</taxon>
        <taxon>Candidatus Sherwoodlollariibacterium</taxon>
    </lineage>
</organism>
<dbReference type="PANTHER" id="PTHR21248:SF22">
    <property type="entry name" value="PHOSPHOLIPASE D"/>
    <property type="match status" value="1"/>
</dbReference>
<dbReference type="SMART" id="SM00155">
    <property type="entry name" value="PLDc"/>
    <property type="match status" value="1"/>
</dbReference>
<feature type="domain" description="PLD phosphodiesterase" evidence="1">
    <location>
        <begin position="134"/>
        <end position="161"/>
    </location>
</feature>
<name>A0A2G9YIR4_9BACT</name>
<dbReference type="EMBL" id="PCRK01000112">
    <property type="protein sequence ID" value="PIP19130.1"/>
    <property type="molecule type" value="Genomic_DNA"/>
</dbReference>
<evidence type="ECO:0000313" key="2">
    <source>
        <dbReference type="EMBL" id="PIP19130.1"/>
    </source>
</evidence>
<protein>
    <recommendedName>
        <fullName evidence="1">PLD phosphodiesterase domain-containing protein</fullName>
    </recommendedName>
</protein>
<dbReference type="PROSITE" id="PS50035">
    <property type="entry name" value="PLD"/>
    <property type="match status" value="1"/>
</dbReference>
<evidence type="ECO:0000313" key="3">
    <source>
        <dbReference type="Proteomes" id="UP000231292"/>
    </source>
</evidence>
<dbReference type="PANTHER" id="PTHR21248">
    <property type="entry name" value="CARDIOLIPIN SYNTHASE"/>
    <property type="match status" value="1"/>
</dbReference>
<dbReference type="InterPro" id="IPR001736">
    <property type="entry name" value="PLipase_D/transphosphatidylase"/>
</dbReference>
<dbReference type="Gene3D" id="3.30.870.10">
    <property type="entry name" value="Endonuclease Chain A"/>
    <property type="match status" value="1"/>
</dbReference>
<dbReference type="AlphaFoldDB" id="A0A2G9YIR4"/>
<evidence type="ECO:0000259" key="1">
    <source>
        <dbReference type="PROSITE" id="PS50035"/>
    </source>
</evidence>
<gene>
    <name evidence="2" type="ORF">COX41_04525</name>
</gene>
<dbReference type="Pfam" id="PF13091">
    <property type="entry name" value="PLDc_2"/>
    <property type="match status" value="1"/>
</dbReference>
<proteinExistence type="predicted"/>